<sequence length="416" mass="47661">MAQIGHRPNASKRVNSKPRARAPCNQIALFLAWTWPDDTVQAREDNLIELHNNQPITKLGHISIPSSKGALPSTLSQSTRLPIPHHTIQPPAVTLSSPRSVTYYYYPKRSYGADILTPAYEYVTVTRAPQRVNTQVQTPPSTPPLSFSATPSPILKSPSTPIDKMARGASTRNVEFATEVVSCREPRDDELSVMEHFAKHSARCEYCRDPYTAYREDRPLCSKGRSYAKDVATYLYAKGGKPFSLIDKSNGQRVQVRVPAGCEVINLLIKAFDKGMKLDSPRLVVVDNTRRQESVEKSAKVVSPSSPSSPSRRREYLTDDRPRERRYIRDDYDLVEIIPHSSRRERRERIVYHDDRGEDRTRYEYRERPKSVAYTGGKGSLYVRDEEERRRRERYDRQPVVIVAEPGQQQRFTSRR</sequence>
<dbReference type="RefSeq" id="XP_022505881.1">
    <property type="nucleotide sequence ID" value="XM_022661818.1"/>
</dbReference>
<name>A0A177ESG5_9EURO</name>
<feature type="region of interest" description="Disordered" evidence="1">
    <location>
        <begin position="294"/>
        <end position="320"/>
    </location>
</feature>
<comment type="caution">
    <text evidence="2">The sequence shown here is derived from an EMBL/GenBank/DDBJ whole genome shotgun (WGS) entry which is preliminary data.</text>
</comment>
<evidence type="ECO:0000313" key="2">
    <source>
        <dbReference type="EMBL" id="OAG33929.1"/>
    </source>
</evidence>
<dbReference type="EMBL" id="LVKK01000199">
    <property type="protein sequence ID" value="OAG33929.1"/>
    <property type="molecule type" value="Genomic_DNA"/>
</dbReference>
<feature type="region of interest" description="Disordered" evidence="1">
    <location>
        <begin position="370"/>
        <end position="416"/>
    </location>
</feature>
<evidence type="ECO:0000256" key="1">
    <source>
        <dbReference type="SAM" id="MobiDB-lite"/>
    </source>
</evidence>
<dbReference type="OrthoDB" id="5387413at2759"/>
<feature type="compositionally biased region" description="Basic and acidic residues" evidence="1">
    <location>
        <begin position="383"/>
        <end position="397"/>
    </location>
</feature>
<dbReference type="AlphaFoldDB" id="A0A177ESG5"/>
<feature type="compositionally biased region" description="Low complexity" evidence="1">
    <location>
        <begin position="300"/>
        <end position="310"/>
    </location>
</feature>
<keyword evidence="3" id="KW-1185">Reference proteome</keyword>
<evidence type="ECO:0000313" key="3">
    <source>
        <dbReference type="Proteomes" id="UP000077002"/>
    </source>
</evidence>
<proteinExistence type="predicted"/>
<accession>A0A177ESG5</accession>
<feature type="compositionally biased region" description="Polar residues" evidence="1">
    <location>
        <begin position="134"/>
        <end position="151"/>
    </location>
</feature>
<dbReference type="GeneID" id="34607023"/>
<feature type="region of interest" description="Disordered" evidence="1">
    <location>
        <begin position="134"/>
        <end position="162"/>
    </location>
</feature>
<feature type="compositionally biased region" description="Polar residues" evidence="1">
    <location>
        <begin position="407"/>
        <end position="416"/>
    </location>
</feature>
<organism evidence="2 3">
    <name type="scientific">Fonsecaea monophora</name>
    <dbReference type="NCBI Taxonomy" id="254056"/>
    <lineage>
        <taxon>Eukaryota</taxon>
        <taxon>Fungi</taxon>
        <taxon>Dikarya</taxon>
        <taxon>Ascomycota</taxon>
        <taxon>Pezizomycotina</taxon>
        <taxon>Eurotiomycetes</taxon>
        <taxon>Chaetothyriomycetidae</taxon>
        <taxon>Chaetothyriales</taxon>
        <taxon>Herpotrichiellaceae</taxon>
        <taxon>Fonsecaea</taxon>
    </lineage>
</organism>
<protein>
    <submittedName>
        <fullName evidence="2">Uncharacterized protein</fullName>
    </submittedName>
</protein>
<dbReference type="Proteomes" id="UP000077002">
    <property type="component" value="Unassembled WGS sequence"/>
</dbReference>
<gene>
    <name evidence="2" type="ORF">AYO21_11946</name>
</gene>
<reference evidence="2 3" key="1">
    <citation type="submission" date="2016-03" db="EMBL/GenBank/DDBJ databases">
        <title>Draft genome sequence of the Fonsecaea monophora CBS 269.37.</title>
        <authorList>
            <person name="Bombassaro A."/>
            <person name="Vinicius W.A."/>
            <person name="De Hoog S."/>
            <person name="Sun J."/>
            <person name="Souza E.M."/>
            <person name="Raittz R.T."/>
            <person name="Costa F."/>
            <person name="Leao A.C."/>
            <person name="Tadra-Sfeir M.Z."/>
            <person name="Baura V."/>
            <person name="Balsanelli E."/>
            <person name="Pedrosa F.O."/>
            <person name="Moreno L.F."/>
            <person name="Steffens M.B."/>
            <person name="Xi L."/>
            <person name="Bocca A.L."/>
            <person name="Felipe M.S."/>
            <person name="Teixeira M."/>
            <person name="Telles Filho F.Q."/>
            <person name="Azevedo C.M."/>
            <person name="Gomes R."/>
            <person name="Vicente V.A."/>
        </authorList>
    </citation>
    <scope>NUCLEOTIDE SEQUENCE [LARGE SCALE GENOMIC DNA]</scope>
    <source>
        <strain evidence="2 3">CBS 269.37</strain>
    </source>
</reference>